<dbReference type="SUPFAM" id="SSF52540">
    <property type="entry name" value="P-loop containing nucleoside triphosphate hydrolases"/>
    <property type="match status" value="1"/>
</dbReference>
<reference evidence="2 3" key="1">
    <citation type="submission" date="2020-06" db="EMBL/GenBank/DDBJ databases">
        <title>Altererythrobacter lutimaris sp. nov., a marine bacterium isolated from a tidal flat.</title>
        <authorList>
            <person name="Kim D."/>
            <person name="Yoo Y."/>
            <person name="Kim J.-J."/>
        </authorList>
    </citation>
    <scope>NUCLEOTIDE SEQUENCE [LARGE SCALE GENOMIC DNA]</scope>
    <source>
        <strain evidence="2 3">JGD-16</strain>
    </source>
</reference>
<name>A0A850HAR6_9SPHN</name>
<dbReference type="Pfam" id="PF13469">
    <property type="entry name" value="Sulfotransfer_3"/>
    <property type="match status" value="1"/>
</dbReference>
<dbReference type="GO" id="GO:0016740">
    <property type="term" value="F:transferase activity"/>
    <property type="evidence" value="ECO:0007669"/>
    <property type="project" value="UniProtKB-KW"/>
</dbReference>
<keyword evidence="3" id="KW-1185">Reference proteome</keyword>
<sequence length="402" mass="45625">MIPPRRPARPHPLARAPMVDRLARFLDTGWDKGWMPPPPLDPDELVRRGSKGFSLEHEIAGRSEEDVEDFRLRLNALVDAVVKEADLNAVGKAFAYGLITRAIQQRFALGKLWREQPELAKTDIAPPIIVLGQMRSGTTRIHRLLAADPAHSATRFCDSWHPVPEKPDFRPLRGTFKLFMARKLDPWLDTIHPFGAARADEELGWLASAFDHSAYEAQWRIPSYLAFSEARDAQPIYAEFERLLRTDAGQHGHGARPRILKVPQFTEDLPALLKRFPEARLVVSRRCSEETWRSSVSLVANQMVIQSDSVDLGWIEQEWRRKIALRDQRLEAALADWTGPVAMIDFEHLGADWEGEMRDLYAALDLPFNDTGLRAMRAEMQKSENGAHKGHAAQLDQFRDAG</sequence>
<proteinExistence type="predicted"/>
<dbReference type="PANTHER" id="PTHR36451">
    <property type="entry name" value="PAPS-DEPENDENT SULFOTRANSFERASE STF3"/>
    <property type="match status" value="1"/>
</dbReference>
<evidence type="ECO:0000313" key="3">
    <source>
        <dbReference type="Proteomes" id="UP000546031"/>
    </source>
</evidence>
<accession>A0A850HAR6</accession>
<dbReference type="Gene3D" id="3.40.50.300">
    <property type="entry name" value="P-loop containing nucleotide triphosphate hydrolases"/>
    <property type="match status" value="1"/>
</dbReference>
<dbReference type="EMBL" id="JABWTA010000001">
    <property type="protein sequence ID" value="NVE93578.1"/>
    <property type="molecule type" value="Genomic_DNA"/>
</dbReference>
<protein>
    <submittedName>
        <fullName evidence="2">Sulfotransferase</fullName>
    </submittedName>
</protein>
<organism evidence="2 3">
    <name type="scientific">Altererythrobacter lutimaris</name>
    <dbReference type="NCBI Taxonomy" id="2743979"/>
    <lineage>
        <taxon>Bacteria</taxon>
        <taxon>Pseudomonadati</taxon>
        <taxon>Pseudomonadota</taxon>
        <taxon>Alphaproteobacteria</taxon>
        <taxon>Sphingomonadales</taxon>
        <taxon>Erythrobacteraceae</taxon>
        <taxon>Altererythrobacter</taxon>
    </lineage>
</organism>
<dbReference type="PANTHER" id="PTHR36451:SF1">
    <property type="entry name" value="OMEGA-HYDROXY-BETA-DIHYDROMENAQUINONE-9 SULFOTRANSFERASE STF3"/>
    <property type="match status" value="1"/>
</dbReference>
<evidence type="ECO:0000313" key="2">
    <source>
        <dbReference type="EMBL" id="NVE93578.1"/>
    </source>
</evidence>
<dbReference type="InterPro" id="IPR027417">
    <property type="entry name" value="P-loop_NTPase"/>
</dbReference>
<dbReference type="Proteomes" id="UP000546031">
    <property type="component" value="Unassembled WGS sequence"/>
</dbReference>
<comment type="caution">
    <text evidence="2">The sequence shown here is derived from an EMBL/GenBank/DDBJ whole genome shotgun (WGS) entry which is preliminary data.</text>
</comment>
<evidence type="ECO:0000256" key="1">
    <source>
        <dbReference type="SAM" id="MobiDB-lite"/>
    </source>
</evidence>
<feature type="region of interest" description="Disordered" evidence="1">
    <location>
        <begin position="382"/>
        <end position="402"/>
    </location>
</feature>
<dbReference type="AlphaFoldDB" id="A0A850HAR6"/>
<dbReference type="InterPro" id="IPR052736">
    <property type="entry name" value="Stf3_sulfotransferase"/>
</dbReference>
<keyword evidence="2" id="KW-0808">Transferase</keyword>
<gene>
    <name evidence="2" type="ORF">HUO12_01555</name>
</gene>